<accession>A0A2Z3GGI9</accession>
<dbReference type="KEGG" id="hnv:DDQ68_03930"/>
<name>A0A2Z3GGI9_9BACT</name>
<gene>
    <name evidence="1" type="ORF">DDQ68_03930</name>
</gene>
<dbReference type="EMBL" id="CP029145">
    <property type="protein sequence ID" value="AWM32018.1"/>
    <property type="molecule type" value="Genomic_DNA"/>
</dbReference>
<evidence type="ECO:0000313" key="1">
    <source>
        <dbReference type="EMBL" id="AWM32018.1"/>
    </source>
</evidence>
<sequence>MAVPIYLGNGDRSGSSDVQVSGFYNFNNEGKYLPAVALAGALTLPTSLHNEGTDYNGRFILIKSLLVTINRLHFNVVCFHNSQPGVRAEGGQLKEKLPNCCALLWATPRASRRSRRWCWISCASSAASGAKWARPWRPASAAR</sequence>
<dbReference type="OrthoDB" id="7977750at2"/>
<dbReference type="RefSeq" id="WP_109655038.1">
    <property type="nucleotide sequence ID" value="NZ_CP029145.1"/>
</dbReference>
<dbReference type="Proteomes" id="UP000245999">
    <property type="component" value="Chromosome"/>
</dbReference>
<evidence type="ECO:0000313" key="2">
    <source>
        <dbReference type="Proteomes" id="UP000245999"/>
    </source>
</evidence>
<reference evidence="2" key="1">
    <citation type="submission" date="2018-04" db="EMBL/GenBank/DDBJ databases">
        <title>Complete genome of Antarctic heterotrophic bacterium Hymenobacter nivis.</title>
        <authorList>
            <person name="Terashima M."/>
        </authorList>
    </citation>
    <scope>NUCLEOTIDE SEQUENCE [LARGE SCALE GENOMIC DNA]</scope>
    <source>
        <strain evidence="2">NBRC 111535</strain>
    </source>
</reference>
<proteinExistence type="predicted"/>
<dbReference type="AlphaFoldDB" id="A0A2Z3GGI9"/>
<organism evidence="1 2">
    <name type="scientific">Hymenobacter nivis</name>
    <dbReference type="NCBI Taxonomy" id="1850093"/>
    <lineage>
        <taxon>Bacteria</taxon>
        <taxon>Pseudomonadati</taxon>
        <taxon>Bacteroidota</taxon>
        <taxon>Cytophagia</taxon>
        <taxon>Cytophagales</taxon>
        <taxon>Hymenobacteraceae</taxon>
        <taxon>Hymenobacter</taxon>
    </lineage>
</organism>
<keyword evidence="2" id="KW-1185">Reference proteome</keyword>
<protein>
    <submittedName>
        <fullName evidence="1">Uncharacterized protein</fullName>
    </submittedName>
</protein>